<dbReference type="Proteomes" id="UP000298652">
    <property type="component" value="Chromosome 2"/>
</dbReference>
<gene>
    <name evidence="2" type="ORF">SEVIR_2G238832v2</name>
</gene>
<sequence>MTLLPALIRHPPLYITRKPACANQCRRRPVHQRRHLFSQFHRPRVRPTSRRHTTPHLISAPCRRSSESPPYRSAGRRHPIPQDVTTPGVGIHGIQLEMDSVREVWSASFNKQVFRRTNLVDPRKPAGTHRRGSPEDLGYLMSLMIL</sequence>
<organism evidence="2 3">
    <name type="scientific">Setaria viridis</name>
    <name type="common">Green bristlegrass</name>
    <name type="synonym">Setaria italica subsp. viridis</name>
    <dbReference type="NCBI Taxonomy" id="4556"/>
    <lineage>
        <taxon>Eukaryota</taxon>
        <taxon>Viridiplantae</taxon>
        <taxon>Streptophyta</taxon>
        <taxon>Embryophyta</taxon>
        <taxon>Tracheophyta</taxon>
        <taxon>Spermatophyta</taxon>
        <taxon>Magnoliopsida</taxon>
        <taxon>Liliopsida</taxon>
        <taxon>Poales</taxon>
        <taxon>Poaceae</taxon>
        <taxon>PACMAD clade</taxon>
        <taxon>Panicoideae</taxon>
        <taxon>Panicodae</taxon>
        <taxon>Paniceae</taxon>
        <taxon>Cenchrinae</taxon>
        <taxon>Setaria</taxon>
    </lineage>
</organism>
<dbReference type="EMBL" id="CM016553">
    <property type="protein sequence ID" value="TKW33480.1"/>
    <property type="molecule type" value="Genomic_DNA"/>
</dbReference>
<keyword evidence="3" id="KW-1185">Reference proteome</keyword>
<evidence type="ECO:0000313" key="3">
    <source>
        <dbReference type="Proteomes" id="UP000298652"/>
    </source>
</evidence>
<evidence type="ECO:0000313" key="2">
    <source>
        <dbReference type="EMBL" id="TKW33480.1"/>
    </source>
</evidence>
<dbReference type="Gramene" id="TKW33480">
    <property type="protein sequence ID" value="TKW33480"/>
    <property type="gene ID" value="SEVIR_2G238832v2"/>
</dbReference>
<proteinExistence type="predicted"/>
<feature type="region of interest" description="Disordered" evidence="1">
    <location>
        <begin position="60"/>
        <end position="88"/>
    </location>
</feature>
<name>A0A4U6VU70_SETVI</name>
<reference evidence="2" key="1">
    <citation type="submission" date="2019-03" db="EMBL/GenBank/DDBJ databases">
        <title>WGS assembly of Setaria viridis.</title>
        <authorList>
            <person name="Huang P."/>
            <person name="Jenkins J."/>
            <person name="Grimwood J."/>
            <person name="Barry K."/>
            <person name="Healey A."/>
            <person name="Mamidi S."/>
            <person name="Sreedasyam A."/>
            <person name="Shu S."/>
            <person name="Feldman M."/>
            <person name="Wu J."/>
            <person name="Yu Y."/>
            <person name="Chen C."/>
            <person name="Johnson J."/>
            <person name="Rokhsar D."/>
            <person name="Baxter I."/>
            <person name="Schmutz J."/>
            <person name="Brutnell T."/>
            <person name="Kellogg E."/>
        </authorList>
    </citation>
    <scope>NUCLEOTIDE SEQUENCE [LARGE SCALE GENOMIC DNA]</scope>
</reference>
<dbReference type="AlphaFoldDB" id="A0A4U6VU70"/>
<protein>
    <submittedName>
        <fullName evidence="2">Uncharacterized protein</fullName>
    </submittedName>
</protein>
<accession>A0A4U6VU70</accession>
<evidence type="ECO:0000256" key="1">
    <source>
        <dbReference type="SAM" id="MobiDB-lite"/>
    </source>
</evidence>